<keyword evidence="3" id="KW-1185">Reference proteome</keyword>
<sequence>MEVLVKEYSERIARKTPVDRKFQIATRTSAALGAIPRDARIYSNSRRLGHSVRRNRIISTLRRQLEEDESNPRATTRTDEDVTVSTSERDHFFQNALEELDDGEFGAYWNSSLNDVYAEQESLSRARRRRENFPALFHDVPIESWSLSADQDEVGPPIASGYSSSRGSDPDGHFSRSVAPQPQSRSETLINSFVGRQDSQRSSLLRRNSIRRNWYNRTSSLAQDPLHWRPFTLDTDTVRSSGGTETARPSSLWELVSSRPIGASVDYEVTPRASRLDGPSRIMSPRPAASTSIIGSSSNPAVPPYFTPTPDWNNDQVPAPGRTRWDLAWPGDGPGATGTDALPATDPVTPGLPMLPLADAPTAQPAVSSSEAVTSQRVDNLP</sequence>
<evidence type="ECO:0000313" key="3">
    <source>
        <dbReference type="Proteomes" id="UP000007148"/>
    </source>
</evidence>
<accession>G4TNC2</accession>
<gene>
    <name evidence="2" type="ORF">PIIN_06755</name>
</gene>
<dbReference type="HOGENOM" id="CLU_723835_0_0_1"/>
<evidence type="ECO:0000313" key="2">
    <source>
        <dbReference type="EMBL" id="CCA72819.1"/>
    </source>
</evidence>
<protein>
    <submittedName>
        <fullName evidence="2">Uncharacterized protein</fullName>
    </submittedName>
</protein>
<reference evidence="2 3" key="1">
    <citation type="journal article" date="2011" name="PLoS Pathog.">
        <title>Endophytic Life Strategies Decoded by Genome and Transcriptome Analyses of the Mutualistic Root Symbiont Piriformospora indica.</title>
        <authorList>
            <person name="Zuccaro A."/>
            <person name="Lahrmann U."/>
            <person name="Guldener U."/>
            <person name="Langen G."/>
            <person name="Pfiffi S."/>
            <person name="Biedenkopf D."/>
            <person name="Wong P."/>
            <person name="Samans B."/>
            <person name="Grimm C."/>
            <person name="Basiewicz M."/>
            <person name="Murat C."/>
            <person name="Martin F."/>
            <person name="Kogel K.H."/>
        </authorList>
    </citation>
    <scope>NUCLEOTIDE SEQUENCE [LARGE SCALE GENOMIC DNA]</scope>
    <source>
        <strain evidence="2 3">DSM 11827</strain>
    </source>
</reference>
<feature type="compositionally biased region" description="Polar residues" evidence="1">
    <location>
        <begin position="365"/>
        <end position="382"/>
    </location>
</feature>
<dbReference type="InParanoid" id="G4TNC2"/>
<organism evidence="2 3">
    <name type="scientific">Serendipita indica (strain DSM 11827)</name>
    <name type="common">Root endophyte fungus</name>
    <name type="synonym">Piriformospora indica</name>
    <dbReference type="NCBI Taxonomy" id="1109443"/>
    <lineage>
        <taxon>Eukaryota</taxon>
        <taxon>Fungi</taxon>
        <taxon>Dikarya</taxon>
        <taxon>Basidiomycota</taxon>
        <taxon>Agaricomycotina</taxon>
        <taxon>Agaricomycetes</taxon>
        <taxon>Sebacinales</taxon>
        <taxon>Serendipitaceae</taxon>
        <taxon>Serendipita</taxon>
    </lineage>
</organism>
<feature type="compositionally biased region" description="Polar residues" evidence="1">
    <location>
        <begin position="289"/>
        <end position="300"/>
    </location>
</feature>
<comment type="caution">
    <text evidence="2">The sequence shown here is derived from an EMBL/GenBank/DDBJ whole genome shotgun (WGS) entry which is preliminary data.</text>
</comment>
<proteinExistence type="predicted"/>
<feature type="region of interest" description="Disordered" evidence="1">
    <location>
        <begin position="65"/>
        <end position="87"/>
    </location>
</feature>
<dbReference type="AlphaFoldDB" id="G4TNC2"/>
<name>G4TNC2_SERID</name>
<feature type="region of interest" description="Disordered" evidence="1">
    <location>
        <begin position="148"/>
        <end position="187"/>
    </location>
</feature>
<feature type="compositionally biased region" description="Polar residues" evidence="1">
    <location>
        <begin position="178"/>
        <end position="187"/>
    </location>
</feature>
<feature type="region of interest" description="Disordered" evidence="1">
    <location>
        <begin position="275"/>
        <end position="382"/>
    </location>
</feature>
<dbReference type="EMBL" id="CAFZ01000185">
    <property type="protein sequence ID" value="CCA72819.1"/>
    <property type="molecule type" value="Genomic_DNA"/>
</dbReference>
<evidence type="ECO:0000256" key="1">
    <source>
        <dbReference type="SAM" id="MobiDB-lite"/>
    </source>
</evidence>
<dbReference type="Proteomes" id="UP000007148">
    <property type="component" value="Unassembled WGS sequence"/>
</dbReference>
<dbReference type="OrthoDB" id="3253137at2759"/>